<keyword evidence="3" id="KW-1185">Reference proteome</keyword>
<dbReference type="Proteomes" id="UP001530315">
    <property type="component" value="Unassembled WGS sequence"/>
</dbReference>
<comment type="caution">
    <text evidence="2">The sequence shown here is derived from an EMBL/GenBank/DDBJ whole genome shotgun (WGS) entry which is preliminary data.</text>
</comment>
<feature type="compositionally biased region" description="Basic residues" evidence="1">
    <location>
        <begin position="178"/>
        <end position="191"/>
    </location>
</feature>
<reference evidence="2 3" key="1">
    <citation type="submission" date="2024-10" db="EMBL/GenBank/DDBJ databases">
        <title>Updated reference genomes for cyclostephanoid diatoms.</title>
        <authorList>
            <person name="Roberts W.R."/>
            <person name="Alverson A.J."/>
        </authorList>
    </citation>
    <scope>NUCLEOTIDE SEQUENCE [LARGE SCALE GENOMIC DNA]</scope>
    <source>
        <strain evidence="2 3">AJA276-08</strain>
    </source>
</reference>
<feature type="compositionally biased region" description="Basic and acidic residues" evidence="1">
    <location>
        <begin position="123"/>
        <end position="150"/>
    </location>
</feature>
<feature type="region of interest" description="Disordered" evidence="1">
    <location>
        <begin position="108"/>
        <end position="191"/>
    </location>
</feature>
<evidence type="ECO:0000256" key="1">
    <source>
        <dbReference type="SAM" id="MobiDB-lite"/>
    </source>
</evidence>
<accession>A0ABD3NFQ8</accession>
<sequence length="191" mass="21440">MITNFFRVRVKSKGGKKRLCHEVQEVSGVISVNINSSFFGIAATSLASTTPTCSRKYPSSSHSEAEEQQKVSIAIISWKDMTETSPESKRLRGNSLGEELFLVHLQRTTAPDPHPEDAEDDHDYDKPRKPKKTIGEELFEVHLKRSKGLEPDYDGIMSSDAKPAADEAKIESENKARYNLRARRHSPPAHH</sequence>
<organism evidence="2 3">
    <name type="scientific">Stephanodiscus triporus</name>
    <dbReference type="NCBI Taxonomy" id="2934178"/>
    <lineage>
        <taxon>Eukaryota</taxon>
        <taxon>Sar</taxon>
        <taxon>Stramenopiles</taxon>
        <taxon>Ochrophyta</taxon>
        <taxon>Bacillariophyta</taxon>
        <taxon>Coscinodiscophyceae</taxon>
        <taxon>Thalassiosirophycidae</taxon>
        <taxon>Stephanodiscales</taxon>
        <taxon>Stephanodiscaceae</taxon>
        <taxon>Stephanodiscus</taxon>
    </lineage>
</organism>
<proteinExistence type="predicted"/>
<evidence type="ECO:0000313" key="2">
    <source>
        <dbReference type="EMBL" id="KAL3773752.1"/>
    </source>
</evidence>
<protein>
    <submittedName>
        <fullName evidence="2">Uncharacterized protein</fullName>
    </submittedName>
</protein>
<dbReference type="AlphaFoldDB" id="A0ABD3NFQ8"/>
<gene>
    <name evidence="2" type="ORF">ACHAW5_008186</name>
</gene>
<dbReference type="EMBL" id="JALLAZ020001509">
    <property type="protein sequence ID" value="KAL3773752.1"/>
    <property type="molecule type" value="Genomic_DNA"/>
</dbReference>
<feature type="compositionally biased region" description="Basic and acidic residues" evidence="1">
    <location>
        <begin position="163"/>
        <end position="176"/>
    </location>
</feature>
<evidence type="ECO:0000313" key="3">
    <source>
        <dbReference type="Proteomes" id="UP001530315"/>
    </source>
</evidence>
<name>A0ABD3NFQ8_9STRA</name>